<protein>
    <submittedName>
        <fullName evidence="3">VPLPA-CTERM sorting domain-containing protein</fullName>
    </submittedName>
</protein>
<evidence type="ECO:0000313" key="3">
    <source>
        <dbReference type="EMBL" id="MBW4710776.1"/>
    </source>
</evidence>
<evidence type="ECO:0000256" key="1">
    <source>
        <dbReference type="SAM" id="Phobius"/>
    </source>
</evidence>
<sequence length="217" mass="22775">MVTKRWMIMRLVKTISIALAAIALSGAAHAATFGWTEGLRPDVVGTNRIVPTDANNAPPGFDLGTINGGQSIDLHGRIVDAADIYQFTSKRKFRIDFIFEGFDAIVNGNVKTINTSGFVSQPLDADDGAVVNMFLEDAGGLPGAAAGNSFVTDITSGDSTIFGRTAPGTYTFTIDGLNNFDALYDIRITAVPLPAGGLLLLTALGGLGIARRRRAAA</sequence>
<organism evidence="3 4">
    <name type="scientific">Roseobacter insulae</name>
    <dbReference type="NCBI Taxonomy" id="2859783"/>
    <lineage>
        <taxon>Bacteria</taxon>
        <taxon>Pseudomonadati</taxon>
        <taxon>Pseudomonadota</taxon>
        <taxon>Alphaproteobacteria</taxon>
        <taxon>Rhodobacterales</taxon>
        <taxon>Roseobacteraceae</taxon>
        <taxon>Roseobacter</taxon>
    </lineage>
</organism>
<dbReference type="Proteomes" id="UP001138661">
    <property type="component" value="Unassembled WGS sequence"/>
</dbReference>
<evidence type="ECO:0000256" key="2">
    <source>
        <dbReference type="SAM" id="SignalP"/>
    </source>
</evidence>
<dbReference type="InterPro" id="IPR022472">
    <property type="entry name" value="VPLPA-CTERM"/>
</dbReference>
<keyword evidence="4" id="KW-1185">Reference proteome</keyword>
<keyword evidence="2" id="KW-0732">Signal</keyword>
<comment type="caution">
    <text evidence="3">The sequence shown here is derived from an EMBL/GenBank/DDBJ whole genome shotgun (WGS) entry which is preliminary data.</text>
</comment>
<feature type="signal peptide" evidence="2">
    <location>
        <begin position="1"/>
        <end position="30"/>
    </location>
</feature>
<feature type="chain" id="PRO_5040906945" evidence="2">
    <location>
        <begin position="31"/>
        <end position="217"/>
    </location>
</feature>
<keyword evidence="1" id="KW-1133">Transmembrane helix</keyword>
<evidence type="ECO:0000313" key="4">
    <source>
        <dbReference type="Proteomes" id="UP001138661"/>
    </source>
</evidence>
<dbReference type="EMBL" id="JAHXDN010000011">
    <property type="protein sequence ID" value="MBW4710776.1"/>
    <property type="molecule type" value="Genomic_DNA"/>
</dbReference>
<feature type="transmembrane region" description="Helical" evidence="1">
    <location>
        <begin position="191"/>
        <end position="210"/>
    </location>
</feature>
<dbReference type="AlphaFoldDB" id="A0A9X1K0P6"/>
<reference evidence="3" key="1">
    <citation type="submission" date="2021-07" db="EMBL/GenBank/DDBJ databases">
        <title>Roseobacter insulae sp. nov., isolated from a tidal flat.</title>
        <authorList>
            <person name="Park S."/>
            <person name="Yoon J.-H."/>
        </authorList>
    </citation>
    <scope>NUCLEOTIDE SEQUENCE</scope>
    <source>
        <strain evidence="3">YSTF-M11</strain>
    </source>
</reference>
<gene>
    <name evidence="3" type="ORF">KX928_23545</name>
</gene>
<proteinExistence type="predicted"/>
<keyword evidence="1" id="KW-0812">Transmembrane</keyword>
<name>A0A9X1K0P6_9RHOB</name>
<dbReference type="NCBIfam" id="TIGR03370">
    <property type="entry name" value="VPLPA-CTERM"/>
    <property type="match status" value="1"/>
</dbReference>
<keyword evidence="1" id="KW-0472">Membrane</keyword>
<accession>A0A9X1K0P6</accession>